<feature type="region of interest" description="Disordered" evidence="1">
    <location>
        <begin position="103"/>
        <end position="128"/>
    </location>
</feature>
<dbReference type="AlphaFoldDB" id="A0A1A9RUQ2"/>
<evidence type="ECO:0000313" key="2">
    <source>
        <dbReference type="EMBL" id="OAM26080.1"/>
    </source>
</evidence>
<proteinExistence type="predicted"/>
<keyword evidence="3" id="KW-1185">Reference proteome</keyword>
<dbReference type="EMBL" id="LXSL01000032">
    <property type="protein sequence ID" value="OAM26080.1"/>
    <property type="molecule type" value="Genomic_DNA"/>
</dbReference>
<evidence type="ECO:0000256" key="1">
    <source>
        <dbReference type="SAM" id="MobiDB-lite"/>
    </source>
</evidence>
<dbReference type="Proteomes" id="UP000077885">
    <property type="component" value="Unassembled WGS sequence"/>
</dbReference>
<comment type="caution">
    <text evidence="2">The sequence shown here is derived from an EMBL/GenBank/DDBJ whole genome shotgun (WGS) entry which is preliminary data.</text>
</comment>
<feature type="region of interest" description="Disordered" evidence="1">
    <location>
        <begin position="22"/>
        <end position="75"/>
    </location>
</feature>
<accession>A0A1A9RUQ2</accession>
<gene>
    <name evidence="2" type="ORF">A7P95_10225</name>
</gene>
<feature type="compositionally biased region" description="Polar residues" evidence="1">
    <location>
        <begin position="22"/>
        <end position="32"/>
    </location>
</feature>
<name>A0A1A9RUQ2_9NEIS</name>
<organism evidence="2 3">
    <name type="scientific">Eikenella longinqua</name>
    <dbReference type="NCBI Taxonomy" id="1795827"/>
    <lineage>
        <taxon>Bacteria</taxon>
        <taxon>Pseudomonadati</taxon>
        <taxon>Pseudomonadota</taxon>
        <taxon>Betaproteobacteria</taxon>
        <taxon>Neisseriales</taxon>
        <taxon>Neisseriaceae</taxon>
        <taxon>Eikenella</taxon>
    </lineage>
</organism>
<dbReference type="STRING" id="1795827.A7P95_10225"/>
<reference evidence="3" key="1">
    <citation type="submission" date="2016-05" db="EMBL/GenBank/DDBJ databases">
        <title>Draft genome of Corynebacterium afermentans subsp. afermentans LCDC 88199T.</title>
        <authorList>
            <person name="Bernier A.-M."/>
            <person name="Bernard K."/>
        </authorList>
    </citation>
    <scope>NUCLEOTIDE SEQUENCE [LARGE SCALE GENOMIC DNA]</scope>
    <source>
        <strain evidence="3">NML02-A-017</strain>
    </source>
</reference>
<protein>
    <submittedName>
        <fullName evidence="2">Uncharacterized protein</fullName>
    </submittedName>
</protein>
<evidence type="ECO:0000313" key="3">
    <source>
        <dbReference type="Proteomes" id="UP000077885"/>
    </source>
</evidence>
<feature type="compositionally biased region" description="Low complexity" evidence="1">
    <location>
        <begin position="52"/>
        <end position="74"/>
    </location>
</feature>
<sequence length="128" mass="13301">MGRHADITAAAIPVHIAALATTSHSTKPSPIVSSPAAIETAASPEPNAADIAAARQPRRSFSAAASPAYTGAAGRLKNHSQINKLKYHWKSADVKLTAELPEKPSEIINADAASSGGNSTRIRKKDLI</sequence>